<accession>A0A0C3DKH8</accession>
<dbReference type="Proteomes" id="UP000053989">
    <property type="component" value="Unassembled WGS sequence"/>
</dbReference>
<proteinExistence type="predicted"/>
<reference evidence="1 2" key="1">
    <citation type="submission" date="2014-04" db="EMBL/GenBank/DDBJ databases">
        <authorList>
            <consortium name="DOE Joint Genome Institute"/>
            <person name="Kuo A."/>
            <person name="Kohler A."/>
            <person name="Nagy L.G."/>
            <person name="Floudas D."/>
            <person name="Copeland A."/>
            <person name="Barry K.W."/>
            <person name="Cichocki N."/>
            <person name="Veneault-Fourrey C."/>
            <person name="LaButti K."/>
            <person name="Lindquist E.A."/>
            <person name="Lipzen A."/>
            <person name="Lundell T."/>
            <person name="Morin E."/>
            <person name="Murat C."/>
            <person name="Sun H."/>
            <person name="Tunlid A."/>
            <person name="Henrissat B."/>
            <person name="Grigoriev I.V."/>
            <person name="Hibbett D.S."/>
            <person name="Martin F."/>
            <person name="Nordberg H.P."/>
            <person name="Cantor M.N."/>
            <person name="Hua S.X."/>
        </authorList>
    </citation>
    <scope>NUCLEOTIDE SEQUENCE [LARGE SCALE GENOMIC DNA]</scope>
    <source>
        <strain evidence="1 2">Foug A</strain>
    </source>
</reference>
<dbReference type="EMBL" id="KN822114">
    <property type="protein sequence ID" value="KIM56566.1"/>
    <property type="molecule type" value="Genomic_DNA"/>
</dbReference>
<evidence type="ECO:0000313" key="2">
    <source>
        <dbReference type="Proteomes" id="UP000053989"/>
    </source>
</evidence>
<gene>
    <name evidence="1" type="ORF">SCLCIDRAFT_237659</name>
</gene>
<dbReference type="HOGENOM" id="CLU_2997758_0_0_1"/>
<keyword evidence="2" id="KW-1185">Reference proteome</keyword>
<dbReference type="InParanoid" id="A0A0C3DKH8"/>
<reference evidence="2" key="2">
    <citation type="submission" date="2015-01" db="EMBL/GenBank/DDBJ databases">
        <title>Evolutionary Origins and Diversification of the Mycorrhizal Mutualists.</title>
        <authorList>
            <consortium name="DOE Joint Genome Institute"/>
            <consortium name="Mycorrhizal Genomics Consortium"/>
            <person name="Kohler A."/>
            <person name="Kuo A."/>
            <person name="Nagy L.G."/>
            <person name="Floudas D."/>
            <person name="Copeland A."/>
            <person name="Barry K.W."/>
            <person name="Cichocki N."/>
            <person name="Veneault-Fourrey C."/>
            <person name="LaButti K."/>
            <person name="Lindquist E.A."/>
            <person name="Lipzen A."/>
            <person name="Lundell T."/>
            <person name="Morin E."/>
            <person name="Murat C."/>
            <person name="Riley R."/>
            <person name="Ohm R."/>
            <person name="Sun H."/>
            <person name="Tunlid A."/>
            <person name="Henrissat B."/>
            <person name="Grigoriev I.V."/>
            <person name="Hibbett D.S."/>
            <person name="Martin F."/>
        </authorList>
    </citation>
    <scope>NUCLEOTIDE SEQUENCE [LARGE SCALE GENOMIC DNA]</scope>
    <source>
        <strain evidence="2">Foug A</strain>
    </source>
</reference>
<organism evidence="1 2">
    <name type="scientific">Scleroderma citrinum Foug A</name>
    <dbReference type="NCBI Taxonomy" id="1036808"/>
    <lineage>
        <taxon>Eukaryota</taxon>
        <taxon>Fungi</taxon>
        <taxon>Dikarya</taxon>
        <taxon>Basidiomycota</taxon>
        <taxon>Agaricomycotina</taxon>
        <taxon>Agaricomycetes</taxon>
        <taxon>Agaricomycetidae</taxon>
        <taxon>Boletales</taxon>
        <taxon>Sclerodermatineae</taxon>
        <taxon>Sclerodermataceae</taxon>
        <taxon>Scleroderma</taxon>
    </lineage>
</organism>
<name>A0A0C3DKH8_9AGAM</name>
<dbReference type="AlphaFoldDB" id="A0A0C3DKH8"/>
<protein>
    <submittedName>
        <fullName evidence="1">Uncharacterized protein</fullName>
    </submittedName>
</protein>
<sequence>MGEVDDVSNESLLYPRPERRLSYKHHREYCKRIIHALIGVVKPTEKSCAGHNRQGER</sequence>
<evidence type="ECO:0000313" key="1">
    <source>
        <dbReference type="EMBL" id="KIM56566.1"/>
    </source>
</evidence>